<reference evidence="1 2" key="1">
    <citation type="submission" date="2018-09" db="EMBL/GenBank/DDBJ databases">
        <title>Roseovarius spongiae sp. nov., isolated from a marine sponge.</title>
        <authorList>
            <person name="Zhuang L."/>
            <person name="Luo L."/>
        </authorList>
    </citation>
    <scope>NUCLEOTIDE SEQUENCE [LARGE SCALE GENOMIC DNA]</scope>
    <source>
        <strain evidence="1 2">HN-E21</strain>
    </source>
</reference>
<dbReference type="Gene3D" id="3.40.50.300">
    <property type="entry name" value="P-loop containing nucleotide triphosphate hydrolases"/>
    <property type="match status" value="1"/>
</dbReference>
<dbReference type="GO" id="GO:0016301">
    <property type="term" value="F:kinase activity"/>
    <property type="evidence" value="ECO:0007669"/>
    <property type="project" value="UniProtKB-KW"/>
</dbReference>
<proteinExistence type="predicted"/>
<dbReference type="SUPFAM" id="SSF52540">
    <property type="entry name" value="P-loop containing nucleoside triphosphate hydrolases"/>
    <property type="match status" value="1"/>
</dbReference>
<comment type="caution">
    <text evidence="1">The sequence shown here is derived from an EMBL/GenBank/DDBJ whole genome shotgun (WGS) entry which is preliminary data.</text>
</comment>
<accession>A0A3A8AWS2</accession>
<dbReference type="RefSeq" id="WP_121166406.1">
    <property type="nucleotide sequence ID" value="NZ_RAPE01000002.1"/>
</dbReference>
<gene>
    <name evidence="1" type="ORF">D6850_10155</name>
</gene>
<organism evidence="1 2">
    <name type="scientific">Roseovarius spongiae</name>
    <dbReference type="NCBI Taxonomy" id="2320272"/>
    <lineage>
        <taxon>Bacteria</taxon>
        <taxon>Pseudomonadati</taxon>
        <taxon>Pseudomonadota</taxon>
        <taxon>Alphaproteobacteria</taxon>
        <taxon>Rhodobacterales</taxon>
        <taxon>Roseobacteraceae</taxon>
        <taxon>Roseovarius</taxon>
    </lineage>
</organism>
<dbReference type="InterPro" id="IPR027417">
    <property type="entry name" value="P-loop_NTPase"/>
</dbReference>
<dbReference type="Proteomes" id="UP000281128">
    <property type="component" value="Unassembled WGS sequence"/>
</dbReference>
<dbReference type="EMBL" id="RAPE01000002">
    <property type="protein sequence ID" value="RKF15190.1"/>
    <property type="molecule type" value="Genomic_DNA"/>
</dbReference>
<keyword evidence="2" id="KW-1185">Reference proteome</keyword>
<protein>
    <submittedName>
        <fullName evidence="1">Gamma-glutamyl kinase</fullName>
    </submittedName>
</protein>
<sequence length="210" mass="23777">MLVFSKQKLVFLSVPKTGTTAWQAALGDKASMIIADPPELKHSPVFRYNRFFRPALEKFIGGNLTVMAVMREPISWLGSWYRYRQRPFLDGRANSTAGIDFDAFVRDYMRGQTPAHANVGAQSKFLEPTRNGTAVTHLFRYEDQAGLLGFLEERLGCRIEVERRNASAAEPLALEPDTEERLRRKFAPDFALWEGIGPAGRYRPIPRASL</sequence>
<name>A0A3A8AWS2_9RHOB</name>
<keyword evidence="1" id="KW-0808">Transferase</keyword>
<keyword evidence="1" id="KW-0418">Kinase</keyword>
<dbReference type="OrthoDB" id="7687351at2"/>
<dbReference type="AlphaFoldDB" id="A0A3A8AWS2"/>
<evidence type="ECO:0000313" key="2">
    <source>
        <dbReference type="Proteomes" id="UP000281128"/>
    </source>
</evidence>
<evidence type="ECO:0000313" key="1">
    <source>
        <dbReference type="EMBL" id="RKF15190.1"/>
    </source>
</evidence>